<feature type="transmembrane region" description="Helical" evidence="1">
    <location>
        <begin position="76"/>
        <end position="96"/>
    </location>
</feature>
<evidence type="ECO:0000313" key="3">
    <source>
        <dbReference type="Proteomes" id="UP000460287"/>
    </source>
</evidence>
<keyword evidence="1" id="KW-0812">Transmembrane</keyword>
<sequence length="205" mass="22629">MKREKTVRSLFFLVGLVIQTLGISLTLISNFGAGGWDLVNVGLSSHFGLTIGTWLNIVAVILITVSGIMNKRFPQYTCIITCFVQGIFIDMWMAVLPKMHGDVFLNKFLVFMVGIIVISIGVSIYILAKFPVGSLDHFMLSIQEFFHIPVGAAKMLMEGLGVVLALLLGQKIGIGTVIVIFCIGPIIQVMLKYTTRLYDNLIKQD</sequence>
<organism evidence="2 3">
    <name type="scientific">Inconstantimicrobium porci</name>
    <dbReference type="NCBI Taxonomy" id="2652291"/>
    <lineage>
        <taxon>Bacteria</taxon>
        <taxon>Bacillati</taxon>
        <taxon>Bacillota</taxon>
        <taxon>Clostridia</taxon>
        <taxon>Eubacteriales</taxon>
        <taxon>Clostridiaceae</taxon>
        <taxon>Inconstantimicrobium</taxon>
    </lineage>
</organism>
<evidence type="ECO:0000313" key="2">
    <source>
        <dbReference type="EMBL" id="MSR92183.1"/>
    </source>
</evidence>
<dbReference type="PANTHER" id="PTHR40078:SF1">
    <property type="entry name" value="INTEGRAL MEMBRANE PROTEIN"/>
    <property type="match status" value="1"/>
</dbReference>
<proteinExistence type="predicted"/>
<dbReference type="AlphaFoldDB" id="A0A7X2N012"/>
<keyword evidence="3" id="KW-1185">Reference proteome</keyword>
<accession>A0A7X2N012</accession>
<protein>
    <submittedName>
        <fullName evidence="2">Membrane protein</fullName>
    </submittedName>
</protein>
<gene>
    <name evidence="2" type="ORF">FYJ33_12450</name>
</gene>
<feature type="transmembrane region" description="Helical" evidence="1">
    <location>
        <begin position="12"/>
        <end position="31"/>
    </location>
</feature>
<feature type="transmembrane region" description="Helical" evidence="1">
    <location>
        <begin position="51"/>
        <end position="69"/>
    </location>
</feature>
<feature type="transmembrane region" description="Helical" evidence="1">
    <location>
        <begin position="148"/>
        <end position="168"/>
    </location>
</feature>
<comment type="caution">
    <text evidence="2">The sequence shown here is derived from an EMBL/GenBank/DDBJ whole genome shotgun (WGS) entry which is preliminary data.</text>
</comment>
<feature type="transmembrane region" description="Helical" evidence="1">
    <location>
        <begin position="108"/>
        <end position="128"/>
    </location>
</feature>
<dbReference type="RefSeq" id="WP_154532080.1">
    <property type="nucleotide sequence ID" value="NZ_JAQXTV010000193.1"/>
</dbReference>
<feature type="transmembrane region" description="Helical" evidence="1">
    <location>
        <begin position="174"/>
        <end position="193"/>
    </location>
</feature>
<dbReference type="InterPro" id="IPR038750">
    <property type="entry name" value="YczE/YyaS-like"/>
</dbReference>
<keyword evidence="1" id="KW-0472">Membrane</keyword>
<dbReference type="Pfam" id="PF19700">
    <property type="entry name" value="DUF6198"/>
    <property type="match status" value="1"/>
</dbReference>
<dbReference type="Proteomes" id="UP000460287">
    <property type="component" value="Unassembled WGS sequence"/>
</dbReference>
<reference evidence="2 3" key="1">
    <citation type="submission" date="2019-08" db="EMBL/GenBank/DDBJ databases">
        <title>In-depth cultivation of the pig gut microbiome towards novel bacterial diversity and tailored functional studies.</title>
        <authorList>
            <person name="Wylensek D."/>
            <person name="Hitch T.C.A."/>
            <person name="Clavel T."/>
        </authorList>
    </citation>
    <scope>NUCLEOTIDE SEQUENCE [LARGE SCALE GENOMIC DNA]</scope>
    <source>
        <strain evidence="2 3">WCA-383-APC-5B</strain>
    </source>
</reference>
<dbReference type="PANTHER" id="PTHR40078">
    <property type="entry name" value="INTEGRAL MEMBRANE PROTEIN-RELATED"/>
    <property type="match status" value="1"/>
</dbReference>
<keyword evidence="1" id="KW-1133">Transmembrane helix</keyword>
<name>A0A7X2N012_9CLOT</name>
<evidence type="ECO:0000256" key="1">
    <source>
        <dbReference type="SAM" id="Phobius"/>
    </source>
</evidence>
<dbReference type="EMBL" id="VULX01000024">
    <property type="protein sequence ID" value="MSR92183.1"/>
    <property type="molecule type" value="Genomic_DNA"/>
</dbReference>